<evidence type="ECO:0000256" key="8">
    <source>
        <dbReference type="ARBA" id="ARBA00022990"/>
    </source>
</evidence>
<evidence type="ECO:0000256" key="11">
    <source>
        <dbReference type="ARBA" id="ARBA00023277"/>
    </source>
</evidence>
<dbReference type="InParanoid" id="L9KZR1"/>
<dbReference type="EMBL" id="KB320577">
    <property type="protein sequence ID" value="ELW68188.1"/>
    <property type="molecule type" value="Genomic_DNA"/>
</dbReference>
<comment type="subcellular location">
    <subcellularLocation>
        <location evidence="1">Membrane</location>
        <topology evidence="1">Peripheral membrane protein</topology>
    </subcellularLocation>
</comment>
<keyword evidence="7" id="KW-0521">NADP</keyword>
<keyword evidence="11" id="KW-0119">Carbohydrate metabolism</keyword>
<keyword evidence="6" id="KW-0859">Xylose metabolism</keyword>
<evidence type="ECO:0000256" key="14">
    <source>
        <dbReference type="ARBA" id="ARBA00040614"/>
    </source>
</evidence>
<dbReference type="GO" id="GO:0016020">
    <property type="term" value="C:membrane"/>
    <property type="evidence" value="ECO:0007669"/>
    <property type="project" value="UniProtKB-SubCell"/>
</dbReference>
<evidence type="ECO:0000313" key="19">
    <source>
        <dbReference type="Proteomes" id="UP000011518"/>
    </source>
</evidence>
<dbReference type="InterPro" id="IPR051737">
    <property type="entry name" value="L-xylulose/Carbonyl_redctase"/>
</dbReference>
<name>L9KZR1_TUPCH</name>
<reference evidence="19" key="2">
    <citation type="journal article" date="2013" name="Nat. Commun.">
        <title>Genome of the Chinese tree shrew.</title>
        <authorList>
            <person name="Fan Y."/>
            <person name="Huang Z.Y."/>
            <person name="Cao C.C."/>
            <person name="Chen C.S."/>
            <person name="Chen Y.X."/>
            <person name="Fan D.D."/>
            <person name="He J."/>
            <person name="Hou H.L."/>
            <person name="Hu L."/>
            <person name="Hu X.T."/>
            <person name="Jiang X.T."/>
            <person name="Lai R."/>
            <person name="Lang Y.S."/>
            <person name="Liang B."/>
            <person name="Liao S.G."/>
            <person name="Mu D."/>
            <person name="Ma Y.Y."/>
            <person name="Niu Y.Y."/>
            <person name="Sun X.Q."/>
            <person name="Xia J.Q."/>
            <person name="Xiao J."/>
            <person name="Xiong Z.Q."/>
            <person name="Xu L."/>
            <person name="Yang L."/>
            <person name="Zhang Y."/>
            <person name="Zhao W."/>
            <person name="Zhao X.D."/>
            <person name="Zheng Y.T."/>
            <person name="Zhou J.M."/>
            <person name="Zhu Y.B."/>
            <person name="Zhang G.J."/>
            <person name="Wang J."/>
            <person name="Yao Y.G."/>
        </authorList>
    </citation>
    <scope>NUCLEOTIDE SEQUENCE [LARGE SCALE GENOMIC DNA]</scope>
</reference>
<dbReference type="GO" id="GO:0005997">
    <property type="term" value="P:xylulose metabolic process"/>
    <property type="evidence" value="ECO:0007669"/>
    <property type="project" value="TreeGrafter"/>
</dbReference>
<evidence type="ECO:0000256" key="1">
    <source>
        <dbReference type="ARBA" id="ARBA00004170"/>
    </source>
</evidence>
<evidence type="ECO:0000256" key="17">
    <source>
        <dbReference type="RuleBase" id="RU000363"/>
    </source>
</evidence>
<organism evidence="18 19">
    <name type="scientific">Tupaia chinensis</name>
    <name type="common">Chinese tree shrew</name>
    <name type="synonym">Tupaia belangeri chinensis</name>
    <dbReference type="NCBI Taxonomy" id="246437"/>
    <lineage>
        <taxon>Eukaryota</taxon>
        <taxon>Metazoa</taxon>
        <taxon>Chordata</taxon>
        <taxon>Craniata</taxon>
        <taxon>Vertebrata</taxon>
        <taxon>Euteleostomi</taxon>
        <taxon>Mammalia</taxon>
        <taxon>Eutheria</taxon>
        <taxon>Euarchontoglires</taxon>
        <taxon>Scandentia</taxon>
        <taxon>Tupaiidae</taxon>
        <taxon>Tupaia</taxon>
    </lineage>
</organism>
<dbReference type="AlphaFoldDB" id="L9KZR1"/>
<dbReference type="PROSITE" id="PS00061">
    <property type="entry name" value="ADH_SHORT"/>
    <property type="match status" value="2"/>
</dbReference>
<dbReference type="SUPFAM" id="SSF51735">
    <property type="entry name" value="NAD(P)-binding Rossmann-fold domains"/>
    <property type="match status" value="2"/>
</dbReference>
<evidence type="ECO:0000256" key="12">
    <source>
        <dbReference type="ARBA" id="ARBA00037758"/>
    </source>
</evidence>
<comment type="catalytic activity">
    <reaction evidence="16">
        <text>xylitol + NADP(+) = L-xylulose + NADPH + H(+)</text>
        <dbReference type="Rhea" id="RHEA:17025"/>
        <dbReference type="ChEBI" id="CHEBI:15378"/>
        <dbReference type="ChEBI" id="CHEBI:17151"/>
        <dbReference type="ChEBI" id="CHEBI:17399"/>
        <dbReference type="ChEBI" id="CHEBI:57783"/>
        <dbReference type="ChEBI" id="CHEBI:58349"/>
        <dbReference type="EC" id="1.1.1.10"/>
    </reaction>
</comment>
<evidence type="ECO:0000256" key="9">
    <source>
        <dbReference type="ARBA" id="ARBA00023002"/>
    </source>
</evidence>
<dbReference type="Proteomes" id="UP000011518">
    <property type="component" value="Unassembled WGS sequence"/>
</dbReference>
<dbReference type="EC" id="1.1.1.10" evidence="13"/>
<keyword evidence="8" id="KW-0007">Acetylation</keyword>
<dbReference type="PANTHER" id="PTHR44252">
    <property type="entry name" value="D-ERYTHRULOSE REDUCTASE"/>
    <property type="match status" value="1"/>
</dbReference>
<dbReference type="GO" id="GO:0004090">
    <property type="term" value="F:carbonyl reductase (NADPH) activity"/>
    <property type="evidence" value="ECO:0007669"/>
    <property type="project" value="TreeGrafter"/>
</dbReference>
<comment type="similarity">
    <text evidence="2 17">Belongs to the short-chain dehydrogenases/reductases (SDR) family.</text>
</comment>
<evidence type="ECO:0000313" key="18">
    <source>
        <dbReference type="EMBL" id="ELW68188.1"/>
    </source>
</evidence>
<dbReference type="Pfam" id="PF13561">
    <property type="entry name" value="adh_short_C2"/>
    <property type="match status" value="2"/>
</dbReference>
<dbReference type="Gene3D" id="3.40.50.720">
    <property type="entry name" value="NAD(P)-binding Rossmann-like Domain"/>
    <property type="match status" value="2"/>
</dbReference>
<evidence type="ECO:0000256" key="16">
    <source>
        <dbReference type="ARBA" id="ARBA00047727"/>
    </source>
</evidence>
<dbReference type="PRINTS" id="PR00080">
    <property type="entry name" value="SDRFAMILY"/>
</dbReference>
<dbReference type="InterPro" id="IPR036291">
    <property type="entry name" value="NAD(P)-bd_dom_sf"/>
</dbReference>
<dbReference type="InterPro" id="IPR020904">
    <property type="entry name" value="Sc_DH/Rdtase_CS"/>
</dbReference>
<dbReference type="PRINTS" id="PR00081">
    <property type="entry name" value="GDHRDH"/>
</dbReference>
<dbReference type="Pfam" id="PF00106">
    <property type="entry name" value="adh_short"/>
    <property type="match status" value="3"/>
</dbReference>
<evidence type="ECO:0000256" key="5">
    <source>
        <dbReference type="ARBA" id="ARBA00022526"/>
    </source>
</evidence>
<keyword evidence="9" id="KW-0560">Oxidoreductase</keyword>
<dbReference type="GO" id="GO:0050038">
    <property type="term" value="F:L-xylulose reductase (NADPH) activity"/>
    <property type="evidence" value="ECO:0007669"/>
    <property type="project" value="UniProtKB-EC"/>
</dbReference>
<evidence type="ECO:0000256" key="13">
    <source>
        <dbReference type="ARBA" id="ARBA00038953"/>
    </source>
</evidence>
<evidence type="ECO:0000256" key="10">
    <source>
        <dbReference type="ARBA" id="ARBA00023136"/>
    </source>
</evidence>
<dbReference type="InterPro" id="IPR002347">
    <property type="entry name" value="SDR_fam"/>
</dbReference>
<sequence>MELGLAGRRALVTGAGKGIGRCTVQALHAAGARVVAVSRTREDLDSLVRELAEVPLCPFMGKGLLVAAPHHHTQCPGVEAVCVDLGDWEATERALGGMGPVDLLVNNAAVALLQPFLEVTKEACDRSFEVNLRAVIQVSQVCCPAGWDHGLVLVVHSCLILLLLFQMVARSLIARGAPGAIVNLSSQASQRALPDHSIYCSTKAALDMLTKMMALELGPHKIRVNAVNPTVVLTPMGQANWSDPHKAKAMLDRIPLGRFAGELGRSPAQSYIRCPGVEAVCVDLGDWEATERALGGMGPVDLLVNNAAVALLQPFLEVTKEACDRSFEVNLRAVIQVSQVCCPAGWDHGLVLVVHSCLILLLLFQMVARSLIARGAPGAIVNLSSQASQRALPDHSIYCSTKAALDMLTKMMALELGPHKIRVNAVNPTVVLTPMGQANWSDPHKAKAMLDRIPLGRFAGELGRSPAQSYIRVGGLRMYP</sequence>
<dbReference type="FunCoup" id="L9KZR1">
    <property type="interactions" value="256"/>
</dbReference>
<evidence type="ECO:0000256" key="4">
    <source>
        <dbReference type="ARBA" id="ARBA00022481"/>
    </source>
</evidence>
<evidence type="ECO:0000256" key="2">
    <source>
        <dbReference type="ARBA" id="ARBA00006484"/>
    </source>
</evidence>
<gene>
    <name evidence="18" type="ORF">TREES_T100007383</name>
</gene>
<evidence type="ECO:0000256" key="15">
    <source>
        <dbReference type="ARBA" id="ARBA00041952"/>
    </source>
</evidence>
<dbReference type="PANTHER" id="PTHR44252:SF2">
    <property type="entry name" value="L-XYLULOSE REDUCTASE"/>
    <property type="match status" value="1"/>
</dbReference>
<keyword evidence="10" id="KW-0472">Membrane</keyword>
<keyword evidence="4" id="KW-0488">Methylation</keyword>
<evidence type="ECO:0000256" key="3">
    <source>
        <dbReference type="ARBA" id="ARBA00011881"/>
    </source>
</evidence>
<protein>
    <recommendedName>
        <fullName evidence="14">L-xylulose reductase</fullName>
        <ecNumber evidence="13">1.1.1.10</ecNumber>
    </recommendedName>
    <alternativeName>
        <fullName evidence="15">Dicarbonyl/L-xylulose reductase</fullName>
    </alternativeName>
</protein>
<comment type="subunit">
    <text evidence="3">Homotetramer.</text>
</comment>
<accession>L9KZR1</accession>
<comment type="function">
    <text evidence="12">Catalyzes the NADPH-dependent reduction of several pentoses, tetroses, trioses, alpha-dicarbonyl compounds and L-xylulose. Participates in the uronate cycle of glucose metabolism. May play a role in the water absorption and cellular osmoregulation in the proximal renal tubules by producing xylitol, an osmolyte, thereby preventing osmolytic stress from occurring in the renal tubules.</text>
</comment>
<keyword evidence="19" id="KW-1185">Reference proteome</keyword>
<proteinExistence type="inferred from homology"/>
<evidence type="ECO:0000256" key="6">
    <source>
        <dbReference type="ARBA" id="ARBA00022629"/>
    </source>
</evidence>
<dbReference type="GO" id="GO:0006006">
    <property type="term" value="P:glucose metabolic process"/>
    <property type="evidence" value="ECO:0007669"/>
    <property type="project" value="UniProtKB-KW"/>
</dbReference>
<keyword evidence="5" id="KW-0313">Glucose metabolism</keyword>
<evidence type="ECO:0000256" key="7">
    <source>
        <dbReference type="ARBA" id="ARBA00022857"/>
    </source>
</evidence>
<dbReference type="GO" id="GO:0042732">
    <property type="term" value="P:D-xylose metabolic process"/>
    <property type="evidence" value="ECO:0007669"/>
    <property type="project" value="UniProtKB-KW"/>
</dbReference>
<reference evidence="19" key="1">
    <citation type="submission" date="2012-07" db="EMBL/GenBank/DDBJ databases">
        <title>Genome of the Chinese tree shrew, a rising model animal genetically related to primates.</title>
        <authorList>
            <person name="Zhang G."/>
            <person name="Fan Y."/>
            <person name="Yao Y."/>
            <person name="Huang Z."/>
        </authorList>
    </citation>
    <scope>NUCLEOTIDE SEQUENCE [LARGE SCALE GENOMIC DNA]</scope>
</reference>